<dbReference type="InterPro" id="IPR052702">
    <property type="entry name" value="MscS-like_channel"/>
</dbReference>
<feature type="domain" description="Mechanosensitive ion channel MscS" evidence="11">
    <location>
        <begin position="566"/>
        <end position="632"/>
    </location>
</feature>
<evidence type="ECO:0000256" key="7">
    <source>
        <dbReference type="SAM" id="Coils"/>
    </source>
</evidence>
<evidence type="ECO:0000256" key="3">
    <source>
        <dbReference type="ARBA" id="ARBA00022475"/>
    </source>
</evidence>
<evidence type="ECO:0000256" key="5">
    <source>
        <dbReference type="ARBA" id="ARBA00022989"/>
    </source>
</evidence>
<keyword evidence="5 9" id="KW-1133">Transmembrane helix</keyword>
<feature type="region of interest" description="Disordered" evidence="8">
    <location>
        <begin position="743"/>
        <end position="764"/>
    </location>
</feature>
<dbReference type="Gene3D" id="1.10.287.1260">
    <property type="match status" value="1"/>
</dbReference>
<evidence type="ECO:0000256" key="10">
    <source>
        <dbReference type="SAM" id="SignalP"/>
    </source>
</evidence>
<keyword evidence="6 9" id="KW-0472">Membrane</keyword>
<feature type="transmembrane region" description="Helical" evidence="9">
    <location>
        <begin position="483"/>
        <end position="504"/>
    </location>
</feature>
<dbReference type="InterPro" id="IPR023408">
    <property type="entry name" value="MscS_beta-dom_sf"/>
</dbReference>
<feature type="coiled-coil region" evidence="7">
    <location>
        <begin position="117"/>
        <end position="165"/>
    </location>
</feature>
<evidence type="ECO:0000256" key="1">
    <source>
        <dbReference type="ARBA" id="ARBA00004651"/>
    </source>
</evidence>
<sequence>MRRILMCWLLLLCSNPFAAPMDLLLGKTASAPASAAAPIATNTELARLNQRLELAQAQLNSLDSNLNAADRESKRFWLTLEIYAFQQHIAALTGLDALQNQEQRQFSSDIESNMSSRVQLQQERQLIEQEINVLTSSLKVQETYLNTIHDELEQAQAELRLNQGQFEKTAPLSSQRSQMANKIALSQRKVDTWLATLASINARQQFSRARLQDRRELVLAINARIGNDSNQLQAEVLDANLQTIQKQQASYRQLQHEQLASEQELRRNLAELKQQGEALQAKLDDPKTKHKEQLQAQAKAIEIQESVLLQQLETLAIHTGLLTDLMMANTLEGNFWQRRQALVKNGSQSDIQALNETVQSWLVTLRDMLNAAQKSASIAQDQLDQLRNTPNASPELIQAWQERELIYRNASTDLRHSYEKFDRWINSSSLKDKTLAMRTDFWQEKMHSKLVAIWNYELFSVNDSVQVDGQNISLSRGVTVGKMSIALLLITVGFALCILGSNLIERLILRYTQWAEISVRIAKRWLLSVAFIILLINSLLIVQIPLAAFAFLGGAIAIGLGFGMQTLLKNLISGLMMLLERPFRPGDTIEVAGIRGTIVDMNVRAAVVRDVNGIDTLVPNSTFLEQNVTNWSYTTSIIRQGFRVGVAYGSDLRLVAKLLEEEVRRHGQIVADKDPEILLEDFAADALAFGVYYWIDIGAGIMGRQVASDLRFMIEASFRKNDICIAFPQRDVHLDIAGPLRVQLETPQHNNHTPSKPTGHTDAK</sequence>
<dbReference type="PANTHER" id="PTHR30347:SF1">
    <property type="entry name" value="MECHANOSENSITIVE CHANNEL MSCK"/>
    <property type="match status" value="1"/>
</dbReference>
<evidence type="ECO:0000313" key="14">
    <source>
        <dbReference type="Proteomes" id="UP000825679"/>
    </source>
</evidence>
<feature type="signal peptide" evidence="10">
    <location>
        <begin position="1"/>
        <end position="18"/>
    </location>
</feature>
<evidence type="ECO:0000256" key="8">
    <source>
        <dbReference type="SAM" id="MobiDB-lite"/>
    </source>
</evidence>
<keyword evidence="10" id="KW-0732">Signal</keyword>
<keyword evidence="4 9" id="KW-0812">Transmembrane</keyword>
<comment type="similarity">
    <text evidence="2">Belongs to the MscS (TC 1.A.23) family.</text>
</comment>
<feature type="domain" description="Mechanosensitive ion channel MscS C-terminal" evidence="12">
    <location>
        <begin position="642"/>
        <end position="723"/>
    </location>
</feature>
<evidence type="ECO:0000313" key="13">
    <source>
        <dbReference type="EMBL" id="QZA78554.1"/>
    </source>
</evidence>
<dbReference type="Gene3D" id="3.30.70.100">
    <property type="match status" value="1"/>
</dbReference>
<keyword evidence="3" id="KW-1003">Cell membrane</keyword>
<evidence type="ECO:0000256" key="9">
    <source>
        <dbReference type="SAM" id="Phobius"/>
    </source>
</evidence>
<reference evidence="13 14" key="1">
    <citation type="submission" date="2021-08" db="EMBL/GenBank/DDBJ databases">
        <title>complete genome sequencing of Deefgea sp. D25.</title>
        <authorList>
            <person name="Bae J.-W."/>
            <person name="Gim D.-H."/>
        </authorList>
    </citation>
    <scope>NUCLEOTIDE SEQUENCE [LARGE SCALE GENOMIC DNA]</scope>
    <source>
        <strain evidence="13 14">D25</strain>
    </source>
</reference>
<proteinExistence type="inferred from homology"/>
<evidence type="ECO:0000256" key="6">
    <source>
        <dbReference type="ARBA" id="ARBA00023136"/>
    </source>
</evidence>
<feature type="transmembrane region" description="Helical" evidence="9">
    <location>
        <begin position="525"/>
        <end position="542"/>
    </location>
</feature>
<dbReference type="PANTHER" id="PTHR30347">
    <property type="entry name" value="POTASSIUM CHANNEL RELATED"/>
    <property type="match status" value="1"/>
</dbReference>
<comment type="subcellular location">
    <subcellularLocation>
        <location evidence="1">Cell membrane</location>
        <topology evidence="1">Multi-pass membrane protein</topology>
    </subcellularLocation>
</comment>
<name>A0ABX8ZB51_9NEIS</name>
<keyword evidence="7" id="KW-0175">Coiled coil</keyword>
<gene>
    <name evidence="13" type="ORF">K4H28_03810</name>
</gene>
<evidence type="ECO:0000259" key="12">
    <source>
        <dbReference type="Pfam" id="PF21082"/>
    </source>
</evidence>
<evidence type="ECO:0000259" key="11">
    <source>
        <dbReference type="Pfam" id="PF00924"/>
    </source>
</evidence>
<feature type="compositionally biased region" description="Polar residues" evidence="8">
    <location>
        <begin position="745"/>
        <end position="758"/>
    </location>
</feature>
<dbReference type="InterPro" id="IPR006685">
    <property type="entry name" value="MscS_channel_2nd"/>
</dbReference>
<dbReference type="SUPFAM" id="SSF50182">
    <property type="entry name" value="Sm-like ribonucleoproteins"/>
    <property type="match status" value="1"/>
</dbReference>
<evidence type="ECO:0000256" key="4">
    <source>
        <dbReference type="ARBA" id="ARBA00022692"/>
    </source>
</evidence>
<dbReference type="RefSeq" id="WP_221007083.1">
    <property type="nucleotide sequence ID" value="NZ_CP081150.1"/>
</dbReference>
<organism evidence="13 14">
    <name type="scientific">Deefgea tanakiae</name>
    <dbReference type="NCBI Taxonomy" id="2865840"/>
    <lineage>
        <taxon>Bacteria</taxon>
        <taxon>Pseudomonadati</taxon>
        <taxon>Pseudomonadota</taxon>
        <taxon>Betaproteobacteria</taxon>
        <taxon>Neisseriales</taxon>
        <taxon>Chitinibacteraceae</taxon>
        <taxon>Deefgea</taxon>
    </lineage>
</organism>
<dbReference type="Proteomes" id="UP000825679">
    <property type="component" value="Chromosome"/>
</dbReference>
<dbReference type="InterPro" id="IPR049278">
    <property type="entry name" value="MS_channel_C"/>
</dbReference>
<dbReference type="SUPFAM" id="SSF82689">
    <property type="entry name" value="Mechanosensitive channel protein MscS (YggB), C-terminal domain"/>
    <property type="match status" value="1"/>
</dbReference>
<accession>A0ABX8ZB51</accession>
<protein>
    <submittedName>
        <fullName evidence="13">Mechanosensitive ion channel</fullName>
    </submittedName>
</protein>
<dbReference type="Gene3D" id="2.30.30.60">
    <property type="match status" value="1"/>
</dbReference>
<evidence type="ECO:0000256" key="2">
    <source>
        <dbReference type="ARBA" id="ARBA00008017"/>
    </source>
</evidence>
<feature type="coiled-coil region" evidence="7">
    <location>
        <begin position="255"/>
        <end position="311"/>
    </location>
</feature>
<dbReference type="Pfam" id="PF00924">
    <property type="entry name" value="MS_channel_2nd"/>
    <property type="match status" value="1"/>
</dbReference>
<dbReference type="InterPro" id="IPR010920">
    <property type="entry name" value="LSM_dom_sf"/>
</dbReference>
<feature type="chain" id="PRO_5047271017" evidence="10">
    <location>
        <begin position="19"/>
        <end position="764"/>
    </location>
</feature>
<keyword evidence="14" id="KW-1185">Reference proteome</keyword>
<feature type="coiled-coil region" evidence="7">
    <location>
        <begin position="45"/>
        <end position="72"/>
    </location>
</feature>
<dbReference type="InterPro" id="IPR011066">
    <property type="entry name" value="MscS_channel_C_sf"/>
</dbReference>
<dbReference type="Pfam" id="PF21082">
    <property type="entry name" value="MS_channel_3rd"/>
    <property type="match status" value="1"/>
</dbReference>
<dbReference type="EMBL" id="CP081150">
    <property type="protein sequence ID" value="QZA78554.1"/>
    <property type="molecule type" value="Genomic_DNA"/>
</dbReference>
<feature type="transmembrane region" description="Helical" evidence="9">
    <location>
        <begin position="548"/>
        <end position="568"/>
    </location>
</feature>